<dbReference type="SUPFAM" id="SSF54001">
    <property type="entry name" value="Cysteine proteinases"/>
    <property type="match status" value="1"/>
</dbReference>
<evidence type="ECO:0000313" key="7">
    <source>
        <dbReference type="EMBL" id="GBL46418.1"/>
    </source>
</evidence>
<evidence type="ECO:0000259" key="6">
    <source>
        <dbReference type="PROSITE" id="PS51935"/>
    </source>
</evidence>
<dbReference type="RefSeq" id="WP_124705204.1">
    <property type="nucleotide sequence ID" value="NZ_BGOW01000019.1"/>
</dbReference>
<sequence length="169" mass="18872">MRIIFFILVSLSLSAFHPVYADDTDGETVSAHTAISGERADLLFYAVSLIGTAYKYGGNSPQTGMDCSGFVRYVFSNVAGLHLPRSADEISKTGESIDEQDLRPGDLVFFHTMKRAFSHVGIYLGEHRFIHAPSSRTGSIMISDMKEEYWSQRFEGARRLLTFPLTGHR</sequence>
<proteinExistence type="inferred from homology"/>
<evidence type="ECO:0000313" key="8">
    <source>
        <dbReference type="Proteomes" id="UP000286806"/>
    </source>
</evidence>
<dbReference type="OrthoDB" id="9807055at2"/>
<dbReference type="GO" id="GO:0008234">
    <property type="term" value="F:cysteine-type peptidase activity"/>
    <property type="evidence" value="ECO:0007669"/>
    <property type="project" value="UniProtKB-KW"/>
</dbReference>
<reference evidence="7 8" key="1">
    <citation type="journal article" date="2019" name="Front. Microbiol.">
        <title>Genomes of Neutrophilic Sulfur-Oxidizing Chemolithoautotrophs Representing 9 Proteobacterial Species From 8 Genera.</title>
        <authorList>
            <person name="Watanabe T."/>
            <person name="Kojima H."/>
            <person name="Umezawa K."/>
            <person name="Hori C."/>
            <person name="Takasuka T.E."/>
            <person name="Kato Y."/>
            <person name="Fukui M."/>
        </authorList>
    </citation>
    <scope>NUCLEOTIDE SEQUENCE [LARGE SCALE GENOMIC DNA]</scope>
    <source>
        <strain evidence="7 8">TTN</strain>
    </source>
</reference>
<keyword evidence="4" id="KW-0788">Thiol protease</keyword>
<dbReference type="Gene3D" id="3.90.1720.10">
    <property type="entry name" value="endopeptidase domain like (from Nostoc punctiforme)"/>
    <property type="match status" value="1"/>
</dbReference>
<keyword evidence="2" id="KW-0645">Protease</keyword>
<dbReference type="Pfam" id="PF00877">
    <property type="entry name" value="NLPC_P60"/>
    <property type="match status" value="1"/>
</dbReference>
<name>A0A401JFM7_9PROT</name>
<feature type="chain" id="PRO_5019315256" evidence="5">
    <location>
        <begin position="22"/>
        <end position="169"/>
    </location>
</feature>
<evidence type="ECO:0000256" key="3">
    <source>
        <dbReference type="ARBA" id="ARBA00022801"/>
    </source>
</evidence>
<dbReference type="EMBL" id="BGOW01000019">
    <property type="protein sequence ID" value="GBL46418.1"/>
    <property type="molecule type" value="Genomic_DNA"/>
</dbReference>
<comment type="caution">
    <text evidence="7">The sequence shown here is derived from an EMBL/GenBank/DDBJ whole genome shotgun (WGS) entry which is preliminary data.</text>
</comment>
<keyword evidence="5" id="KW-0732">Signal</keyword>
<keyword evidence="8" id="KW-1185">Reference proteome</keyword>
<comment type="similarity">
    <text evidence="1">Belongs to the peptidase C40 family.</text>
</comment>
<dbReference type="Proteomes" id="UP000286806">
    <property type="component" value="Unassembled WGS sequence"/>
</dbReference>
<evidence type="ECO:0000256" key="2">
    <source>
        <dbReference type="ARBA" id="ARBA00022670"/>
    </source>
</evidence>
<organism evidence="7 8">
    <name type="scientific">Sulfuriferula multivorans</name>
    <dbReference type="NCBI Taxonomy" id="1559896"/>
    <lineage>
        <taxon>Bacteria</taxon>
        <taxon>Pseudomonadati</taxon>
        <taxon>Pseudomonadota</taxon>
        <taxon>Betaproteobacteria</taxon>
        <taxon>Nitrosomonadales</taxon>
        <taxon>Sulfuricellaceae</taxon>
        <taxon>Sulfuriferula</taxon>
    </lineage>
</organism>
<evidence type="ECO:0000256" key="4">
    <source>
        <dbReference type="ARBA" id="ARBA00022807"/>
    </source>
</evidence>
<feature type="domain" description="NlpC/P60" evidence="6">
    <location>
        <begin position="36"/>
        <end position="161"/>
    </location>
</feature>
<gene>
    <name evidence="7" type="ORF">SFMTTN_2232</name>
</gene>
<dbReference type="GO" id="GO:0006508">
    <property type="term" value="P:proteolysis"/>
    <property type="evidence" value="ECO:0007669"/>
    <property type="project" value="UniProtKB-KW"/>
</dbReference>
<dbReference type="InterPro" id="IPR000064">
    <property type="entry name" value="NLP_P60_dom"/>
</dbReference>
<evidence type="ECO:0000256" key="1">
    <source>
        <dbReference type="ARBA" id="ARBA00007074"/>
    </source>
</evidence>
<dbReference type="InterPro" id="IPR038765">
    <property type="entry name" value="Papain-like_cys_pep_sf"/>
</dbReference>
<evidence type="ECO:0000256" key="5">
    <source>
        <dbReference type="SAM" id="SignalP"/>
    </source>
</evidence>
<dbReference type="InterPro" id="IPR051202">
    <property type="entry name" value="Peptidase_C40"/>
</dbReference>
<feature type="signal peptide" evidence="5">
    <location>
        <begin position="1"/>
        <end position="21"/>
    </location>
</feature>
<keyword evidence="3 7" id="KW-0378">Hydrolase</keyword>
<dbReference type="AlphaFoldDB" id="A0A401JFM7"/>
<dbReference type="PANTHER" id="PTHR47053:SF1">
    <property type="entry name" value="MUREIN DD-ENDOPEPTIDASE MEPH-RELATED"/>
    <property type="match status" value="1"/>
</dbReference>
<dbReference type="PANTHER" id="PTHR47053">
    <property type="entry name" value="MUREIN DD-ENDOPEPTIDASE MEPH-RELATED"/>
    <property type="match status" value="1"/>
</dbReference>
<dbReference type="PROSITE" id="PS51935">
    <property type="entry name" value="NLPC_P60"/>
    <property type="match status" value="1"/>
</dbReference>
<protein>
    <submittedName>
        <fullName evidence="7">Cell wall-associated hydrolases</fullName>
    </submittedName>
</protein>
<accession>A0A401JFM7</accession>